<keyword evidence="3 8" id="KW-0479">Metal-binding</keyword>
<keyword evidence="2 8" id="KW-0808">Transferase</keyword>
<comment type="function">
    <text evidence="8">Transfers a GMP moiety from GTP to Mo-molybdopterin (Mo-MPT) cofactor (Moco or molybdenum cofactor) to form Mo-molybdopterin guanine dinucleotide (Mo-MGD) cofactor.</text>
</comment>
<dbReference type="InterPro" id="IPR025877">
    <property type="entry name" value="MobA-like_NTP_Trfase"/>
</dbReference>
<evidence type="ECO:0000256" key="1">
    <source>
        <dbReference type="ARBA" id="ARBA00022490"/>
    </source>
</evidence>
<keyword evidence="5 8" id="KW-0460">Magnesium</keyword>
<dbReference type="EC" id="2.7.7.77" evidence="8"/>
<evidence type="ECO:0000313" key="11">
    <source>
        <dbReference type="Proteomes" id="UP000609323"/>
    </source>
</evidence>
<proteinExistence type="inferred from homology"/>
<feature type="binding site" evidence="8">
    <location>
        <position position="94"/>
    </location>
    <ligand>
        <name>GTP</name>
        <dbReference type="ChEBI" id="CHEBI:37565"/>
    </ligand>
</feature>
<evidence type="ECO:0000256" key="3">
    <source>
        <dbReference type="ARBA" id="ARBA00022723"/>
    </source>
</evidence>
<keyword evidence="6 8" id="KW-0342">GTP-binding</keyword>
<comment type="caution">
    <text evidence="10">The sequence shown here is derived from an EMBL/GenBank/DDBJ whole genome shotgun (WGS) entry which is preliminary data.</text>
</comment>
<keyword evidence="4 8" id="KW-0547">Nucleotide-binding</keyword>
<dbReference type="PANTHER" id="PTHR19136">
    <property type="entry name" value="MOLYBDENUM COFACTOR GUANYLYLTRANSFERASE"/>
    <property type="match status" value="1"/>
</dbReference>
<dbReference type="Gene3D" id="3.90.550.10">
    <property type="entry name" value="Spore Coat Polysaccharide Biosynthesis Protein SpsA, Chain A"/>
    <property type="match status" value="1"/>
</dbReference>
<keyword evidence="11" id="KW-1185">Reference proteome</keyword>
<dbReference type="Pfam" id="PF12804">
    <property type="entry name" value="NTP_transf_3"/>
    <property type="match status" value="1"/>
</dbReference>
<comment type="cofactor">
    <cofactor evidence="8">
        <name>Mg(2+)</name>
        <dbReference type="ChEBI" id="CHEBI:18420"/>
    </cofactor>
</comment>
<keyword evidence="7 8" id="KW-0501">Molybdenum cofactor biosynthesis</keyword>
<dbReference type="PANTHER" id="PTHR19136:SF81">
    <property type="entry name" value="MOLYBDENUM COFACTOR GUANYLYLTRANSFERASE"/>
    <property type="match status" value="1"/>
</dbReference>
<dbReference type="EMBL" id="BMHF01000010">
    <property type="protein sequence ID" value="GGA42725.1"/>
    <property type="molecule type" value="Genomic_DNA"/>
</dbReference>
<protein>
    <recommendedName>
        <fullName evidence="8">Probable molybdenum cofactor guanylyltransferase</fullName>
        <shortName evidence="8">MoCo guanylyltransferase</shortName>
        <ecNumber evidence="8">2.7.7.77</ecNumber>
    </recommendedName>
    <alternativeName>
        <fullName evidence="8">GTP:molybdopterin guanylyltransferase</fullName>
    </alternativeName>
    <alternativeName>
        <fullName evidence="8">Mo-MPT guanylyltransferase</fullName>
    </alternativeName>
    <alternativeName>
        <fullName evidence="8">Molybdopterin guanylyltransferase</fullName>
    </alternativeName>
    <alternativeName>
        <fullName evidence="8">Molybdopterin-guanine dinucleotide synthase</fullName>
        <shortName evidence="8">MGD synthase</shortName>
    </alternativeName>
</protein>
<dbReference type="HAMAP" id="MF_00316">
    <property type="entry name" value="MobA"/>
    <property type="match status" value="1"/>
</dbReference>
<feature type="domain" description="MobA-like NTP transferase" evidence="9">
    <location>
        <begin position="5"/>
        <end position="157"/>
    </location>
</feature>
<feature type="binding site" evidence="8">
    <location>
        <begin position="8"/>
        <end position="10"/>
    </location>
    <ligand>
        <name>GTP</name>
        <dbReference type="ChEBI" id="CHEBI:37565"/>
    </ligand>
</feature>
<dbReference type="InterPro" id="IPR013482">
    <property type="entry name" value="Molybde_CF_guanTrfase"/>
</dbReference>
<feature type="binding site" evidence="8">
    <location>
        <position position="65"/>
    </location>
    <ligand>
        <name>GTP</name>
        <dbReference type="ChEBI" id="CHEBI:37565"/>
    </ligand>
</feature>
<dbReference type="SUPFAM" id="SSF53448">
    <property type="entry name" value="Nucleotide-diphospho-sugar transferases"/>
    <property type="match status" value="1"/>
</dbReference>
<comment type="subcellular location">
    <subcellularLocation>
        <location evidence="8">Cytoplasm</location>
    </subcellularLocation>
</comment>
<sequence>MNRLGIILAGGQSQRMGQNKALLQIGGRTVIGTIIEAMSPVCGQMVVSSMHPELYEFTGLPVIPDRYEGAGPLAGIHAALNYSGQEWNLVCSCDHPFASRTLFEGLIDLAEQADESVEAVIPVYEGRIQPLVAVYRRRSYAQLDYGLEQGERRVLDWINRLNVKQIEIGDWPDSEGREAGLALFNMNRPEDYTEALRLASKLEHKARPQ</sequence>
<comment type="catalytic activity">
    <reaction evidence="8">
        <text>Mo-molybdopterin + GTP + H(+) = Mo-molybdopterin guanine dinucleotide + diphosphate</text>
        <dbReference type="Rhea" id="RHEA:34243"/>
        <dbReference type="ChEBI" id="CHEBI:15378"/>
        <dbReference type="ChEBI" id="CHEBI:33019"/>
        <dbReference type="ChEBI" id="CHEBI:37565"/>
        <dbReference type="ChEBI" id="CHEBI:71302"/>
        <dbReference type="ChEBI" id="CHEBI:71310"/>
        <dbReference type="EC" id="2.7.7.77"/>
    </reaction>
</comment>
<accession>A0ABQ1GFM6</accession>
<evidence type="ECO:0000256" key="4">
    <source>
        <dbReference type="ARBA" id="ARBA00022741"/>
    </source>
</evidence>
<feature type="binding site" evidence="8">
    <location>
        <position position="94"/>
    </location>
    <ligand>
        <name>Mg(2+)</name>
        <dbReference type="ChEBI" id="CHEBI:18420"/>
    </ligand>
</feature>
<evidence type="ECO:0000256" key="2">
    <source>
        <dbReference type="ARBA" id="ARBA00022679"/>
    </source>
</evidence>
<dbReference type="RefSeq" id="WP_094094505.1">
    <property type="nucleotide sequence ID" value="NZ_BMHF01000010.1"/>
</dbReference>
<gene>
    <name evidence="8" type="primary">mobA</name>
    <name evidence="10" type="ORF">GCM10010917_30070</name>
</gene>
<evidence type="ECO:0000256" key="5">
    <source>
        <dbReference type="ARBA" id="ARBA00022842"/>
    </source>
</evidence>
<dbReference type="InterPro" id="IPR029044">
    <property type="entry name" value="Nucleotide-diphossugar_trans"/>
</dbReference>
<evidence type="ECO:0000259" key="9">
    <source>
        <dbReference type="Pfam" id="PF12804"/>
    </source>
</evidence>
<evidence type="ECO:0000256" key="7">
    <source>
        <dbReference type="ARBA" id="ARBA00023150"/>
    </source>
</evidence>
<keyword evidence="1 8" id="KW-0963">Cytoplasm</keyword>
<comment type="caution">
    <text evidence="8">Lacks conserved residue(s) required for the propagation of feature annotation.</text>
</comment>
<evidence type="ECO:0000256" key="8">
    <source>
        <dbReference type="HAMAP-Rule" id="MF_00316"/>
    </source>
</evidence>
<feature type="binding site" evidence="8">
    <location>
        <position position="20"/>
    </location>
    <ligand>
        <name>GTP</name>
        <dbReference type="ChEBI" id="CHEBI:37565"/>
    </ligand>
</feature>
<reference evidence="11" key="1">
    <citation type="journal article" date="2019" name="Int. J. Syst. Evol. Microbiol.">
        <title>The Global Catalogue of Microorganisms (GCM) 10K type strain sequencing project: providing services to taxonomists for standard genome sequencing and annotation.</title>
        <authorList>
            <consortium name="The Broad Institute Genomics Platform"/>
            <consortium name="The Broad Institute Genome Sequencing Center for Infectious Disease"/>
            <person name="Wu L."/>
            <person name="Ma J."/>
        </authorList>
    </citation>
    <scope>NUCLEOTIDE SEQUENCE [LARGE SCALE GENOMIC DNA]</scope>
    <source>
        <strain evidence="11">CGMCC 1.15044</strain>
    </source>
</reference>
<comment type="domain">
    <text evidence="8">The N-terminal domain determines nucleotide recognition and specific binding, while the C-terminal domain determines the specific binding to the target protein.</text>
</comment>
<evidence type="ECO:0000256" key="6">
    <source>
        <dbReference type="ARBA" id="ARBA00023134"/>
    </source>
</evidence>
<name>A0ABQ1GFM6_9BACL</name>
<evidence type="ECO:0000313" key="10">
    <source>
        <dbReference type="EMBL" id="GGA42725.1"/>
    </source>
</evidence>
<dbReference type="CDD" id="cd02503">
    <property type="entry name" value="MobA"/>
    <property type="match status" value="1"/>
</dbReference>
<dbReference type="Proteomes" id="UP000609323">
    <property type="component" value="Unassembled WGS sequence"/>
</dbReference>
<comment type="similarity">
    <text evidence="8">Belongs to the MobA family.</text>
</comment>
<organism evidence="10 11">
    <name type="scientific">Paenibacillus physcomitrellae</name>
    <dbReference type="NCBI Taxonomy" id="1619311"/>
    <lineage>
        <taxon>Bacteria</taxon>
        <taxon>Bacillati</taxon>
        <taxon>Bacillota</taxon>
        <taxon>Bacilli</taxon>
        <taxon>Bacillales</taxon>
        <taxon>Paenibacillaceae</taxon>
        <taxon>Paenibacillus</taxon>
    </lineage>
</organism>